<dbReference type="InterPro" id="IPR023546">
    <property type="entry name" value="MGMT"/>
</dbReference>
<dbReference type="InterPro" id="IPR036388">
    <property type="entry name" value="WH-like_DNA-bd_sf"/>
</dbReference>
<evidence type="ECO:0000256" key="5">
    <source>
        <dbReference type="ARBA" id="ARBA00022679"/>
    </source>
</evidence>
<evidence type="ECO:0000256" key="9">
    <source>
        <dbReference type="HAMAP-Rule" id="MF_00772"/>
    </source>
</evidence>
<dbReference type="PANTHER" id="PTHR10815:SF5">
    <property type="entry name" value="METHYLATED-DNA--PROTEIN-CYSTEINE METHYLTRANSFERASE"/>
    <property type="match status" value="1"/>
</dbReference>
<gene>
    <name evidence="11" type="ORF">BF93_18300</name>
</gene>
<dbReference type="NCBIfam" id="TIGR00589">
    <property type="entry name" value="ogt"/>
    <property type="match status" value="1"/>
</dbReference>
<keyword evidence="3 9" id="KW-0963">Cytoplasm</keyword>
<keyword evidence="5 9" id="KW-0808">Transferase</keyword>
<evidence type="ECO:0000256" key="1">
    <source>
        <dbReference type="ARBA" id="ARBA00001286"/>
    </source>
</evidence>
<feature type="active site" description="Nucleophile; methyl group acceptor" evidence="9">
    <location>
        <position position="146"/>
    </location>
</feature>
<dbReference type="GO" id="GO:0003908">
    <property type="term" value="F:methylated-DNA-[protein]-cysteine S-methyltransferase activity"/>
    <property type="evidence" value="ECO:0007669"/>
    <property type="project" value="UniProtKB-UniRule"/>
</dbReference>
<evidence type="ECO:0000256" key="4">
    <source>
        <dbReference type="ARBA" id="ARBA00022603"/>
    </source>
</evidence>
<evidence type="ECO:0000313" key="11">
    <source>
        <dbReference type="EMBL" id="EWS81124.1"/>
    </source>
</evidence>
<keyword evidence="4 9" id="KW-0489">Methyltransferase</keyword>
<reference evidence="11 12" key="1">
    <citation type="submission" date="2014-02" db="EMBL/GenBank/DDBJ databases">
        <title>Genome sequence of Brachybacterium phenoliresistens strain W13A50.</title>
        <authorList>
            <person name="Wang X."/>
        </authorList>
    </citation>
    <scope>NUCLEOTIDE SEQUENCE [LARGE SCALE GENOMIC DNA]</scope>
    <source>
        <strain evidence="11 12">W13A50</strain>
    </source>
</reference>
<dbReference type="eggNOG" id="COG0350">
    <property type="taxonomic scope" value="Bacteria"/>
</dbReference>
<comment type="miscellaneous">
    <text evidence="9">This enzyme catalyzes only one turnover and therefore is not strictly catalytic. According to one definition, an enzyme is a biocatalyst that acts repeatedly and over many reaction cycles.</text>
</comment>
<dbReference type="SUPFAM" id="SSF53155">
    <property type="entry name" value="Methylated DNA-protein cysteine methyltransferase domain"/>
    <property type="match status" value="1"/>
</dbReference>
<dbReference type="InterPro" id="IPR001497">
    <property type="entry name" value="MethylDNA_cys_MeTrfase_AS"/>
</dbReference>
<evidence type="ECO:0000256" key="2">
    <source>
        <dbReference type="ARBA" id="ARBA00008711"/>
    </source>
</evidence>
<dbReference type="CDD" id="cd06445">
    <property type="entry name" value="ATase"/>
    <property type="match status" value="1"/>
</dbReference>
<comment type="subcellular location">
    <subcellularLocation>
        <location evidence="9">Cytoplasm</location>
    </subcellularLocation>
</comment>
<dbReference type="STRING" id="396014.BF93_18300"/>
<comment type="caution">
    <text evidence="11">The sequence shown here is derived from an EMBL/GenBank/DDBJ whole genome shotgun (WGS) entry which is preliminary data.</text>
</comment>
<dbReference type="Gene3D" id="1.10.10.10">
    <property type="entry name" value="Winged helix-like DNA-binding domain superfamily/Winged helix DNA-binding domain"/>
    <property type="match status" value="1"/>
</dbReference>
<dbReference type="InterPro" id="IPR036217">
    <property type="entry name" value="MethylDNA_cys_MeTrfase_DNAb"/>
</dbReference>
<sequence>MSPHTHPATPVAPGTGPARHLRVPTALGTYLIAAEGDAVTGVWREEQAHFPAAPRLGSPAAPEDALLCRARDQLLAYVAGERERFDLPMAPRGTAFQHLVWEQLRAIERGSTTTYGTIARAIGRPRAAQAVGRAVGTNPISIMVPCHRVLASDGSLTGYAGGVETKRALLALEGVLPQ</sequence>
<keyword evidence="7 9" id="KW-0234">DNA repair</keyword>
<evidence type="ECO:0000256" key="3">
    <source>
        <dbReference type="ARBA" id="ARBA00022490"/>
    </source>
</evidence>
<keyword evidence="6 9" id="KW-0227">DNA damage</keyword>
<evidence type="ECO:0000259" key="10">
    <source>
        <dbReference type="Pfam" id="PF01035"/>
    </source>
</evidence>
<dbReference type="Gene3D" id="3.30.160.70">
    <property type="entry name" value="Methylated DNA-protein cysteine methyltransferase domain"/>
    <property type="match status" value="1"/>
</dbReference>
<evidence type="ECO:0000313" key="12">
    <source>
        <dbReference type="Proteomes" id="UP000023067"/>
    </source>
</evidence>
<comment type="function">
    <text evidence="9">Involved in the cellular defense against the biological effects of O6-methylguanine (O6-MeG) and O4-methylthymine (O4-MeT) in DNA. Repairs the methylated nucleobase in DNA by stoichiometrically transferring the methyl group to a cysteine residue in the enzyme. This is a suicide reaction: the enzyme is irreversibly inactivated.</text>
</comment>
<organism evidence="11 12">
    <name type="scientific">Brachybacterium phenoliresistens</name>
    <dbReference type="NCBI Taxonomy" id="396014"/>
    <lineage>
        <taxon>Bacteria</taxon>
        <taxon>Bacillati</taxon>
        <taxon>Actinomycetota</taxon>
        <taxon>Actinomycetes</taxon>
        <taxon>Micrococcales</taxon>
        <taxon>Dermabacteraceae</taxon>
        <taxon>Brachybacterium</taxon>
    </lineage>
</organism>
<dbReference type="HAMAP" id="MF_00772">
    <property type="entry name" value="OGT"/>
    <property type="match status" value="1"/>
</dbReference>
<dbReference type="FunFam" id="1.10.10.10:FF:000214">
    <property type="entry name" value="Methylated-DNA--protein-cysteine methyltransferase"/>
    <property type="match status" value="1"/>
</dbReference>
<accession>Z9JSF9</accession>
<dbReference type="PATRIC" id="fig|396014.3.peg.1996"/>
<protein>
    <recommendedName>
        <fullName evidence="9">Methylated-DNA--protein-cysteine methyltransferase</fullName>
        <ecNumber evidence="9">2.1.1.63</ecNumber>
    </recommendedName>
    <alternativeName>
        <fullName evidence="9">6-O-methylguanine-DNA methyltransferase</fullName>
        <shortName evidence="9">MGMT</shortName>
    </alternativeName>
    <alternativeName>
        <fullName evidence="9">O-6-methylguanine-DNA-alkyltransferase</fullName>
    </alternativeName>
</protein>
<proteinExistence type="inferred from homology"/>
<dbReference type="RefSeq" id="WP_038372370.1">
    <property type="nucleotide sequence ID" value="NZ_BAAAOW010000002.1"/>
</dbReference>
<dbReference type="Proteomes" id="UP000023067">
    <property type="component" value="Unassembled WGS sequence"/>
</dbReference>
<evidence type="ECO:0000256" key="6">
    <source>
        <dbReference type="ARBA" id="ARBA00022763"/>
    </source>
</evidence>
<comment type="similarity">
    <text evidence="2 9">Belongs to the MGMT family.</text>
</comment>
<comment type="catalytic activity">
    <reaction evidence="8 9">
        <text>a 6-O-methyl-2'-deoxyguanosine in DNA + L-cysteinyl-[protein] = S-methyl-L-cysteinyl-[protein] + a 2'-deoxyguanosine in DNA</text>
        <dbReference type="Rhea" id="RHEA:24000"/>
        <dbReference type="Rhea" id="RHEA-COMP:10131"/>
        <dbReference type="Rhea" id="RHEA-COMP:10132"/>
        <dbReference type="Rhea" id="RHEA-COMP:11367"/>
        <dbReference type="Rhea" id="RHEA-COMP:11368"/>
        <dbReference type="ChEBI" id="CHEBI:29950"/>
        <dbReference type="ChEBI" id="CHEBI:82612"/>
        <dbReference type="ChEBI" id="CHEBI:85445"/>
        <dbReference type="ChEBI" id="CHEBI:85448"/>
        <dbReference type="EC" id="2.1.1.63"/>
    </reaction>
</comment>
<dbReference type="AlphaFoldDB" id="Z9JSF9"/>
<dbReference type="InterPro" id="IPR014048">
    <property type="entry name" value="MethylDNA_cys_MeTrfase_DNA-bd"/>
</dbReference>
<dbReference type="EMBL" id="JDYK01000009">
    <property type="protein sequence ID" value="EWS81124.1"/>
    <property type="molecule type" value="Genomic_DNA"/>
</dbReference>
<dbReference type="SUPFAM" id="SSF46767">
    <property type="entry name" value="Methylated DNA-protein cysteine methyltransferase, C-terminal domain"/>
    <property type="match status" value="1"/>
</dbReference>
<dbReference type="PROSITE" id="PS00374">
    <property type="entry name" value="MGMT"/>
    <property type="match status" value="1"/>
</dbReference>
<dbReference type="OrthoDB" id="9802228at2"/>
<dbReference type="GO" id="GO:0032259">
    <property type="term" value="P:methylation"/>
    <property type="evidence" value="ECO:0007669"/>
    <property type="project" value="UniProtKB-KW"/>
</dbReference>
<dbReference type="GO" id="GO:0005737">
    <property type="term" value="C:cytoplasm"/>
    <property type="evidence" value="ECO:0007669"/>
    <property type="project" value="UniProtKB-SubCell"/>
</dbReference>
<dbReference type="InterPro" id="IPR036631">
    <property type="entry name" value="MGMT_N_sf"/>
</dbReference>
<dbReference type="HOGENOM" id="CLU_000445_52_2_11"/>
<name>Z9JSF9_9MICO</name>
<comment type="catalytic activity">
    <reaction evidence="1 9">
        <text>a 4-O-methyl-thymidine in DNA + L-cysteinyl-[protein] = a thymidine in DNA + S-methyl-L-cysteinyl-[protein]</text>
        <dbReference type="Rhea" id="RHEA:53428"/>
        <dbReference type="Rhea" id="RHEA-COMP:10131"/>
        <dbReference type="Rhea" id="RHEA-COMP:10132"/>
        <dbReference type="Rhea" id="RHEA-COMP:13555"/>
        <dbReference type="Rhea" id="RHEA-COMP:13556"/>
        <dbReference type="ChEBI" id="CHEBI:29950"/>
        <dbReference type="ChEBI" id="CHEBI:82612"/>
        <dbReference type="ChEBI" id="CHEBI:137386"/>
        <dbReference type="ChEBI" id="CHEBI:137387"/>
        <dbReference type="EC" id="2.1.1.63"/>
    </reaction>
</comment>
<keyword evidence="12" id="KW-1185">Reference proteome</keyword>
<dbReference type="GO" id="GO:0006307">
    <property type="term" value="P:DNA alkylation repair"/>
    <property type="evidence" value="ECO:0007669"/>
    <property type="project" value="UniProtKB-UniRule"/>
</dbReference>
<evidence type="ECO:0000256" key="8">
    <source>
        <dbReference type="ARBA" id="ARBA00049348"/>
    </source>
</evidence>
<dbReference type="EC" id="2.1.1.63" evidence="9"/>
<evidence type="ECO:0000256" key="7">
    <source>
        <dbReference type="ARBA" id="ARBA00023204"/>
    </source>
</evidence>
<dbReference type="Pfam" id="PF01035">
    <property type="entry name" value="DNA_binding_1"/>
    <property type="match status" value="1"/>
</dbReference>
<dbReference type="PANTHER" id="PTHR10815">
    <property type="entry name" value="METHYLATED-DNA--PROTEIN-CYSTEINE METHYLTRANSFERASE"/>
    <property type="match status" value="1"/>
</dbReference>
<feature type="domain" description="Methylated-DNA-[protein]-cysteine S-methyltransferase DNA binding" evidence="10">
    <location>
        <begin position="95"/>
        <end position="175"/>
    </location>
</feature>